<evidence type="ECO:0000256" key="9">
    <source>
        <dbReference type="PIRSR" id="PIRSR621190-2"/>
    </source>
</evidence>
<feature type="binding site" evidence="9">
    <location>
        <position position="235"/>
    </location>
    <ligand>
        <name>Zn(2+)</name>
        <dbReference type="ChEBI" id="CHEBI:29105"/>
        <label>2</label>
        <note>catalytic</note>
    </ligand>
</feature>
<keyword evidence="2" id="KW-0645">Protease</keyword>
<organism evidence="12 13">
    <name type="scientific">Dimorphilus gyrociliatus</name>
    <dbReference type="NCBI Taxonomy" id="2664684"/>
    <lineage>
        <taxon>Eukaryota</taxon>
        <taxon>Metazoa</taxon>
        <taxon>Spiralia</taxon>
        <taxon>Lophotrochozoa</taxon>
        <taxon>Annelida</taxon>
        <taxon>Polychaeta</taxon>
        <taxon>Polychaeta incertae sedis</taxon>
        <taxon>Dinophilidae</taxon>
        <taxon>Dimorphilus</taxon>
    </lineage>
</organism>
<evidence type="ECO:0000256" key="7">
    <source>
        <dbReference type="ARBA" id="ARBA00023049"/>
    </source>
</evidence>
<comment type="caution">
    <text evidence="12">The sequence shown here is derived from an EMBL/GenBank/DDBJ whole genome shotgun (WGS) entry which is preliminary data.</text>
</comment>
<name>A0A7I8WAE6_9ANNE</name>
<feature type="binding site" evidence="9">
    <location>
        <position position="201"/>
    </location>
    <ligand>
        <name>Zn(2+)</name>
        <dbReference type="ChEBI" id="CHEBI:29105"/>
        <label>1</label>
    </ligand>
</feature>
<dbReference type="SUPFAM" id="SSF55486">
    <property type="entry name" value="Metalloproteases ('zincins'), catalytic domain"/>
    <property type="match status" value="1"/>
</dbReference>
<dbReference type="AlphaFoldDB" id="A0A7I8WAE6"/>
<dbReference type="GO" id="GO:0030198">
    <property type="term" value="P:extracellular matrix organization"/>
    <property type="evidence" value="ECO:0007669"/>
    <property type="project" value="TreeGrafter"/>
</dbReference>
<dbReference type="InterPro" id="IPR021190">
    <property type="entry name" value="Pept_M10A"/>
</dbReference>
<comment type="cofactor">
    <cofactor evidence="9">
        <name>Zn(2+)</name>
        <dbReference type="ChEBI" id="CHEBI:29105"/>
    </cofactor>
    <text evidence="9">Binds 2 Zn(2+) ions per subunit.</text>
</comment>
<dbReference type="InterPro" id="IPR024079">
    <property type="entry name" value="MetalloPept_cat_dom_sf"/>
</dbReference>
<dbReference type="PANTHER" id="PTHR10201:SF291">
    <property type="entry name" value="MATRIX METALLOPROTEINASE 1, ISOFORM C-RELATED"/>
    <property type="match status" value="1"/>
</dbReference>
<dbReference type="Gene3D" id="3.40.390.10">
    <property type="entry name" value="Collagenase (Catalytic Domain)"/>
    <property type="match status" value="1"/>
</dbReference>
<evidence type="ECO:0000256" key="5">
    <source>
        <dbReference type="ARBA" id="ARBA00022801"/>
    </source>
</evidence>
<keyword evidence="7" id="KW-0482">Metalloprotease</keyword>
<feature type="binding site" evidence="9">
    <location>
        <position position="209"/>
    </location>
    <ligand>
        <name>Ca(2+)</name>
        <dbReference type="ChEBI" id="CHEBI:29108"/>
        <label>2</label>
    </ligand>
</feature>
<dbReference type="GO" id="GO:0006508">
    <property type="term" value="P:proteolysis"/>
    <property type="evidence" value="ECO:0007669"/>
    <property type="project" value="UniProtKB-KW"/>
</dbReference>
<evidence type="ECO:0000313" key="12">
    <source>
        <dbReference type="EMBL" id="CAD5125099.1"/>
    </source>
</evidence>
<comment type="similarity">
    <text evidence="1">Belongs to the peptidase M10A family.</text>
</comment>
<dbReference type="InterPro" id="IPR001818">
    <property type="entry name" value="Pept_M10_metallopeptidase"/>
</dbReference>
<evidence type="ECO:0000256" key="2">
    <source>
        <dbReference type="ARBA" id="ARBA00022670"/>
    </source>
</evidence>
<feature type="binding site" evidence="9">
    <location>
        <position position="216"/>
    </location>
    <ligand>
        <name>Ca(2+)</name>
        <dbReference type="ChEBI" id="CHEBI:29108"/>
        <label>1</label>
    </ligand>
</feature>
<proteinExistence type="inferred from homology"/>
<feature type="binding site" evidence="9">
    <location>
        <position position="213"/>
    </location>
    <ligand>
        <name>Ca(2+)</name>
        <dbReference type="ChEBI" id="CHEBI:29108"/>
        <label>3</label>
    </ligand>
</feature>
<feature type="domain" description="Peptidase metallopeptidase" evidence="11">
    <location>
        <begin position="101"/>
        <end position="280"/>
    </location>
</feature>
<evidence type="ECO:0000256" key="3">
    <source>
        <dbReference type="ARBA" id="ARBA00022723"/>
    </source>
</evidence>
<evidence type="ECO:0000256" key="1">
    <source>
        <dbReference type="ARBA" id="ARBA00010370"/>
    </source>
</evidence>
<feature type="binding site" evidence="9">
    <location>
        <position position="194"/>
    </location>
    <ligand>
        <name>Ca(2+)</name>
        <dbReference type="ChEBI" id="CHEBI:29108"/>
        <label>3</label>
    </ligand>
</feature>
<feature type="chain" id="PRO_5029535396" evidence="10">
    <location>
        <begin position="17"/>
        <end position="285"/>
    </location>
</feature>
<protein>
    <submittedName>
        <fullName evidence="12">DgyrCDS13344</fullName>
    </submittedName>
</protein>
<feature type="binding site" evidence="9">
    <location>
        <position position="216"/>
    </location>
    <ligand>
        <name>Ca(2+)</name>
        <dbReference type="ChEBI" id="CHEBI:29108"/>
        <label>3</label>
    </ligand>
</feature>
<keyword evidence="5" id="KW-0378">Hydrolase</keyword>
<evidence type="ECO:0000259" key="11">
    <source>
        <dbReference type="SMART" id="SM00235"/>
    </source>
</evidence>
<feature type="binding site" description="in inhibited form" evidence="9">
    <location>
        <position position="90"/>
    </location>
    <ligand>
        <name>Zn(2+)</name>
        <dbReference type="ChEBI" id="CHEBI:29105"/>
        <label>2</label>
        <note>catalytic</note>
    </ligand>
</feature>
<dbReference type="GO" id="GO:0030574">
    <property type="term" value="P:collagen catabolic process"/>
    <property type="evidence" value="ECO:0007669"/>
    <property type="project" value="TreeGrafter"/>
</dbReference>
<dbReference type="EMBL" id="CAJFCJ010000024">
    <property type="protein sequence ID" value="CAD5125099.1"/>
    <property type="molecule type" value="Genomic_DNA"/>
</dbReference>
<evidence type="ECO:0000256" key="4">
    <source>
        <dbReference type="ARBA" id="ARBA00022729"/>
    </source>
</evidence>
<feature type="binding site" evidence="9">
    <location>
        <position position="245"/>
    </location>
    <ligand>
        <name>Zn(2+)</name>
        <dbReference type="ChEBI" id="CHEBI:29105"/>
        <label>2</label>
        <note>catalytic</note>
    </ligand>
</feature>
<feature type="binding site" evidence="9">
    <location>
        <position position="253"/>
    </location>
    <ligand>
        <name>Zn(2+)</name>
        <dbReference type="ChEBI" id="CHEBI:29105"/>
        <label>2</label>
        <note>catalytic</note>
    </ligand>
</feature>
<keyword evidence="9" id="KW-0106">Calcium</keyword>
<sequence length="285" mass="32723">MFTLYLTLIILQQVLSDSSNLCLNDDETLVKVEQYLEKFTVYKKQNDIGSSCKSLEFSQAIKRFLKKELGLEQSDTITDELLKIMKEDRCGNIESGVQEQTQFKWQNPLDITYCFNYKNATENDETMYIYLETEAIQVALNDWSFNANIEFRQVNPDWVESTFWELQQSCGLAFRFASGDHSWMHPGPSKGFDGPGGVLAHAFFPGLGDVHFDKDEDWDWDETKNKKSLYYVALHEVGHSLGLTHSADPTAVMYPTYRPSNAKNGLPSDDVQRIQALYGKYIKIK</sequence>
<dbReference type="PRINTS" id="PR00138">
    <property type="entry name" value="MATRIXIN"/>
</dbReference>
<dbReference type="GO" id="GO:0031012">
    <property type="term" value="C:extracellular matrix"/>
    <property type="evidence" value="ECO:0007669"/>
    <property type="project" value="InterPro"/>
</dbReference>
<dbReference type="Pfam" id="PF00413">
    <property type="entry name" value="Peptidase_M10"/>
    <property type="match status" value="1"/>
</dbReference>
<feature type="active site" evidence="8">
    <location>
        <position position="236"/>
    </location>
</feature>
<evidence type="ECO:0000256" key="8">
    <source>
        <dbReference type="PIRSR" id="PIRSR621190-1"/>
    </source>
</evidence>
<evidence type="ECO:0000313" key="13">
    <source>
        <dbReference type="Proteomes" id="UP000549394"/>
    </source>
</evidence>
<evidence type="ECO:0000256" key="6">
    <source>
        <dbReference type="ARBA" id="ARBA00022833"/>
    </source>
</evidence>
<keyword evidence="3 9" id="KW-0479">Metal-binding</keyword>
<dbReference type="GO" id="GO:0008270">
    <property type="term" value="F:zinc ion binding"/>
    <property type="evidence" value="ECO:0007669"/>
    <property type="project" value="InterPro"/>
</dbReference>
<dbReference type="InterPro" id="IPR006026">
    <property type="entry name" value="Peptidase_Metallo"/>
</dbReference>
<dbReference type="OrthoDB" id="406838at2759"/>
<gene>
    <name evidence="12" type="ORF">DGYR_LOCUS12538</name>
</gene>
<evidence type="ECO:0000256" key="10">
    <source>
        <dbReference type="SAM" id="SignalP"/>
    </source>
</evidence>
<dbReference type="SMART" id="SM00235">
    <property type="entry name" value="ZnMc"/>
    <property type="match status" value="1"/>
</dbReference>
<feature type="binding site" evidence="9">
    <location>
        <position position="181"/>
    </location>
    <ligand>
        <name>Zn(2+)</name>
        <dbReference type="ChEBI" id="CHEBI:29105"/>
        <label>1</label>
    </ligand>
</feature>
<feature type="binding site" evidence="9">
    <location>
        <position position="211"/>
    </location>
    <ligand>
        <name>Zn(2+)</name>
        <dbReference type="ChEBI" id="CHEBI:29105"/>
        <label>1</label>
    </ligand>
</feature>
<dbReference type="GO" id="GO:0004222">
    <property type="term" value="F:metalloendopeptidase activity"/>
    <property type="evidence" value="ECO:0007669"/>
    <property type="project" value="InterPro"/>
</dbReference>
<keyword evidence="4 10" id="KW-0732">Signal</keyword>
<keyword evidence="13" id="KW-1185">Reference proteome</keyword>
<dbReference type="PANTHER" id="PTHR10201">
    <property type="entry name" value="MATRIX METALLOPROTEINASE"/>
    <property type="match status" value="1"/>
</dbReference>
<reference evidence="12 13" key="1">
    <citation type="submission" date="2020-08" db="EMBL/GenBank/DDBJ databases">
        <authorList>
            <person name="Hejnol A."/>
        </authorList>
    </citation>
    <scope>NUCLEOTIDE SEQUENCE [LARGE SCALE GENOMIC DNA]</scope>
</reference>
<feature type="binding site" evidence="9">
    <location>
        <position position="193"/>
    </location>
    <ligand>
        <name>Ca(2+)</name>
        <dbReference type="ChEBI" id="CHEBI:29108"/>
        <label>3</label>
    </ligand>
</feature>
<keyword evidence="6 9" id="KW-0862">Zinc</keyword>
<feature type="binding site" evidence="9">
    <location>
        <position position="239"/>
    </location>
    <ligand>
        <name>Zn(2+)</name>
        <dbReference type="ChEBI" id="CHEBI:29105"/>
        <label>2</label>
        <note>catalytic</note>
    </ligand>
</feature>
<feature type="signal peptide" evidence="10">
    <location>
        <begin position="1"/>
        <end position="16"/>
    </location>
</feature>
<comment type="cofactor">
    <cofactor evidence="9">
        <name>Ca(2+)</name>
        <dbReference type="ChEBI" id="CHEBI:29108"/>
    </cofactor>
    <text evidence="9">Can bind about 5 Ca(2+) ions per subunit.</text>
</comment>
<accession>A0A7I8WAE6</accession>
<dbReference type="Proteomes" id="UP000549394">
    <property type="component" value="Unassembled WGS sequence"/>
</dbReference>